<keyword evidence="5" id="KW-0813">Transport</keyword>
<comment type="similarity">
    <text evidence="5">Belongs to the ABC-2 integral membrane protein family.</text>
</comment>
<dbReference type="Pfam" id="PF01061">
    <property type="entry name" value="ABC2_membrane"/>
    <property type="match status" value="1"/>
</dbReference>
<dbReference type="RefSeq" id="WP_270057127.1">
    <property type="nucleotide sequence ID" value="NZ_CP115149.1"/>
</dbReference>
<keyword evidence="5" id="KW-1003">Cell membrane</keyword>
<dbReference type="Proteomes" id="UP001212803">
    <property type="component" value="Chromosome"/>
</dbReference>
<evidence type="ECO:0000256" key="3">
    <source>
        <dbReference type="ARBA" id="ARBA00022989"/>
    </source>
</evidence>
<gene>
    <name evidence="7" type="ORF">O0235_03355</name>
</gene>
<protein>
    <recommendedName>
        <fullName evidence="5">Transport permease protein</fullName>
    </recommendedName>
</protein>
<dbReference type="InterPro" id="IPR013525">
    <property type="entry name" value="ABC2_TM"/>
</dbReference>
<dbReference type="EMBL" id="CP115149">
    <property type="protein sequence ID" value="WBL36605.1"/>
    <property type="molecule type" value="Genomic_DNA"/>
</dbReference>
<feature type="transmembrane region" description="Helical" evidence="5">
    <location>
        <begin position="26"/>
        <end position="47"/>
    </location>
</feature>
<evidence type="ECO:0000256" key="2">
    <source>
        <dbReference type="ARBA" id="ARBA00022692"/>
    </source>
</evidence>
<evidence type="ECO:0000256" key="1">
    <source>
        <dbReference type="ARBA" id="ARBA00004141"/>
    </source>
</evidence>
<dbReference type="InterPro" id="IPR047817">
    <property type="entry name" value="ABC2_TM_bact-type"/>
</dbReference>
<feature type="transmembrane region" description="Helical" evidence="5">
    <location>
        <begin position="168"/>
        <end position="187"/>
    </location>
</feature>
<name>A0ABY7M7T9_9CHLR</name>
<dbReference type="PIRSF" id="PIRSF006648">
    <property type="entry name" value="DrrB"/>
    <property type="match status" value="1"/>
</dbReference>
<sequence length="254" mass="26273">MNVLAATWLLTARALRESVRQPANEVANAFIPLFFYVVTVGAIGSVAQNAFGVADYKGFQLPVAILQGAAGVASGAGLAMTLDIQSGYFEKLALTSTPRLAIVLGRMLADAIKAVILAGAIIVLALLYGSEFKTGVPGMAVLMAATFGFALAYSGIGVAIALKTGSPQAAQAGFIVFFPLLFLAPTFAPIEVFAAWLEAIARANPVTYILLGMRSLVTEGWDAAALAKGGVAVLAIGAVTLTLTLLALRSRVRQ</sequence>
<accession>A0ABY7M7T9</accession>
<dbReference type="InterPro" id="IPR051784">
    <property type="entry name" value="Nod_factor_ABC_transporter"/>
</dbReference>
<keyword evidence="4 5" id="KW-0472">Membrane</keyword>
<organism evidence="7 8">
    <name type="scientific">Tepidiforma flava</name>
    <dbReference type="NCBI Taxonomy" id="3004094"/>
    <lineage>
        <taxon>Bacteria</taxon>
        <taxon>Bacillati</taxon>
        <taxon>Chloroflexota</taxon>
        <taxon>Tepidiformia</taxon>
        <taxon>Tepidiformales</taxon>
        <taxon>Tepidiformaceae</taxon>
        <taxon>Tepidiforma</taxon>
    </lineage>
</organism>
<evidence type="ECO:0000256" key="5">
    <source>
        <dbReference type="RuleBase" id="RU361157"/>
    </source>
</evidence>
<feature type="domain" description="ABC transmembrane type-2" evidence="6">
    <location>
        <begin position="23"/>
        <end position="251"/>
    </location>
</feature>
<dbReference type="InterPro" id="IPR000412">
    <property type="entry name" value="ABC_2_transport"/>
</dbReference>
<feature type="transmembrane region" description="Helical" evidence="5">
    <location>
        <begin position="140"/>
        <end position="162"/>
    </location>
</feature>
<keyword evidence="3 5" id="KW-1133">Transmembrane helix</keyword>
<evidence type="ECO:0000313" key="7">
    <source>
        <dbReference type="EMBL" id="WBL36605.1"/>
    </source>
</evidence>
<evidence type="ECO:0000259" key="6">
    <source>
        <dbReference type="PROSITE" id="PS51012"/>
    </source>
</evidence>
<dbReference type="PANTHER" id="PTHR43229">
    <property type="entry name" value="NODULATION PROTEIN J"/>
    <property type="match status" value="1"/>
</dbReference>
<comment type="subcellular location">
    <subcellularLocation>
        <location evidence="5">Cell membrane</location>
        <topology evidence="5">Multi-pass membrane protein</topology>
    </subcellularLocation>
    <subcellularLocation>
        <location evidence="1">Membrane</location>
        <topology evidence="1">Multi-pass membrane protein</topology>
    </subcellularLocation>
</comment>
<feature type="transmembrane region" description="Helical" evidence="5">
    <location>
        <begin position="100"/>
        <end position="128"/>
    </location>
</feature>
<reference evidence="7 8" key="1">
    <citation type="journal article" date="2023" name="ISME J.">
        <title>Thermophilic Dehalococcoidia with unusual traits shed light on an unexpected past.</title>
        <authorList>
            <person name="Palmer M."/>
            <person name="Covington J.K."/>
            <person name="Zhou E.M."/>
            <person name="Thomas S.C."/>
            <person name="Habib N."/>
            <person name="Seymour C.O."/>
            <person name="Lai D."/>
            <person name="Johnston J."/>
            <person name="Hashimi A."/>
            <person name="Jiao J.Y."/>
            <person name="Muok A.R."/>
            <person name="Liu L."/>
            <person name="Xian W.D."/>
            <person name="Zhi X.Y."/>
            <person name="Li M.M."/>
            <person name="Silva L.P."/>
            <person name="Bowen B.P."/>
            <person name="Louie K."/>
            <person name="Briegel A."/>
            <person name="Pett-Ridge J."/>
            <person name="Weber P.K."/>
            <person name="Tocheva E.I."/>
            <person name="Woyke T."/>
            <person name="Northen T.R."/>
            <person name="Mayali X."/>
            <person name="Li W.J."/>
            <person name="Hedlund B.P."/>
        </authorList>
    </citation>
    <scope>NUCLEOTIDE SEQUENCE [LARGE SCALE GENOMIC DNA]</scope>
    <source>
        <strain evidence="7 8">YIM 72310</strain>
    </source>
</reference>
<proteinExistence type="inferred from homology"/>
<evidence type="ECO:0000256" key="4">
    <source>
        <dbReference type="ARBA" id="ARBA00023136"/>
    </source>
</evidence>
<keyword evidence="8" id="KW-1185">Reference proteome</keyword>
<evidence type="ECO:0000313" key="8">
    <source>
        <dbReference type="Proteomes" id="UP001212803"/>
    </source>
</evidence>
<dbReference type="PANTHER" id="PTHR43229:SF6">
    <property type="entry name" value="ABC-TYPE MULTIDRUG TRANSPORT SYSTEM, PERMEASE COMPONENT"/>
    <property type="match status" value="1"/>
</dbReference>
<feature type="transmembrane region" description="Helical" evidence="5">
    <location>
        <begin position="229"/>
        <end position="248"/>
    </location>
</feature>
<feature type="transmembrane region" description="Helical" evidence="5">
    <location>
        <begin position="59"/>
        <end position="80"/>
    </location>
</feature>
<dbReference type="PROSITE" id="PS51012">
    <property type="entry name" value="ABC_TM2"/>
    <property type="match status" value="1"/>
</dbReference>
<keyword evidence="2 5" id="KW-0812">Transmembrane</keyword>